<gene>
    <name evidence="6" type="ORF">ITI46_27690</name>
</gene>
<dbReference type="InterPro" id="IPR010031">
    <property type="entry name" value="FAD_lactone_oxidase-like"/>
</dbReference>
<name>A0ABS3XJ20_9ACTN</name>
<dbReference type="InterPro" id="IPR006094">
    <property type="entry name" value="Oxid_FAD_bind_N"/>
</dbReference>
<feature type="domain" description="FAD-binding PCMH-type" evidence="5">
    <location>
        <begin position="13"/>
        <end position="185"/>
    </location>
</feature>
<dbReference type="Gene3D" id="3.30.43.10">
    <property type="entry name" value="Uridine Diphospho-n-acetylenolpyruvylglucosamine Reductase, domain 2"/>
    <property type="match status" value="1"/>
</dbReference>
<dbReference type="InterPro" id="IPR007173">
    <property type="entry name" value="ALO_C"/>
</dbReference>
<evidence type="ECO:0000256" key="4">
    <source>
        <dbReference type="ARBA" id="ARBA00023002"/>
    </source>
</evidence>
<keyword evidence="7" id="KW-1185">Reference proteome</keyword>
<dbReference type="PANTHER" id="PTHR43762">
    <property type="entry name" value="L-GULONOLACTONE OXIDASE"/>
    <property type="match status" value="1"/>
</dbReference>
<dbReference type="NCBIfam" id="TIGR01679">
    <property type="entry name" value="bact_FAD_ox"/>
    <property type="match status" value="1"/>
</dbReference>
<dbReference type="InterPro" id="IPR036318">
    <property type="entry name" value="FAD-bd_PCMH-like_sf"/>
</dbReference>
<dbReference type="PROSITE" id="PS00862">
    <property type="entry name" value="OX2_COVAL_FAD"/>
    <property type="match status" value="1"/>
</dbReference>
<protein>
    <submittedName>
        <fullName evidence="6">FAD-binding protein</fullName>
    </submittedName>
</protein>
<evidence type="ECO:0000256" key="2">
    <source>
        <dbReference type="ARBA" id="ARBA00005466"/>
    </source>
</evidence>
<evidence type="ECO:0000256" key="1">
    <source>
        <dbReference type="ARBA" id="ARBA00005147"/>
    </source>
</evidence>
<dbReference type="InterPro" id="IPR006093">
    <property type="entry name" value="Oxy_OxRdtase_FAD_BS"/>
</dbReference>
<dbReference type="RefSeq" id="WP_209242638.1">
    <property type="nucleotide sequence ID" value="NZ_JADKMA010000188.1"/>
</dbReference>
<evidence type="ECO:0000256" key="3">
    <source>
        <dbReference type="ARBA" id="ARBA00022644"/>
    </source>
</evidence>
<comment type="caution">
    <text evidence="6">The sequence shown here is derived from an EMBL/GenBank/DDBJ whole genome shotgun (WGS) entry which is preliminary data.</text>
</comment>
<accession>A0ABS3XJ20</accession>
<dbReference type="InterPro" id="IPR016166">
    <property type="entry name" value="FAD-bd_PCMH"/>
</dbReference>
<sequence>MRESRWRTWAGTVGCAPARTVRPTGEEEIVRAVRKAARDGLSVRAAGTGHSFNRLVPTSGVLVDLTGYTGIVALDTAAGEVTVRAGTRFTELCAALHRRGMALPNIGTLAEQTVAGALSTGNHGTGLRHTALSGGVTRVRLVTADGSVRTVGPQDEAEPGLWGAVRCGLGTLGILSTVTLRCVPQFRLRMQLASERLDALLERFGDWAAGSEHPSLNWLPWSDQVTVRSVDRTCEAATPGAGLRRLTATLDEVRCGLTGQVARLAGAEAVPRLTARLGGLWPDGPYVDAGHRVFTFVQPVRFLAMEHALPLERTPEALRELRTVLRQLGVYSPYSVLVRVGAADDVALSPAYGRQTGYVNLTVPRAAGQVEILRAAEPVLRAFGARPHWGKAHTATAEVLAPRYPRWEEFQRVRSRLDPGGMFTGPYTDTVLGPVPAPEPAVAGR</sequence>
<dbReference type="Pfam" id="PF04030">
    <property type="entry name" value="ALO"/>
    <property type="match status" value="1"/>
</dbReference>
<dbReference type="Gene3D" id="1.10.45.10">
    <property type="entry name" value="Vanillyl-alcohol Oxidase, Chain A, domain 4"/>
    <property type="match status" value="1"/>
</dbReference>
<reference evidence="6 7" key="1">
    <citation type="submission" date="2020-11" db="EMBL/GenBank/DDBJ databases">
        <title>Streptomyces spirodelae sp. nov., isolated from duckweed.</title>
        <authorList>
            <person name="Saimee Y."/>
            <person name="Duangmal K."/>
        </authorList>
    </citation>
    <scope>NUCLEOTIDE SEQUENCE [LARGE SCALE GENOMIC DNA]</scope>
    <source>
        <strain evidence="6 7">S16-07</strain>
    </source>
</reference>
<evidence type="ECO:0000313" key="6">
    <source>
        <dbReference type="EMBL" id="MBO8195402.1"/>
    </source>
</evidence>
<evidence type="ECO:0000259" key="5">
    <source>
        <dbReference type="PROSITE" id="PS51387"/>
    </source>
</evidence>
<dbReference type="Pfam" id="PF01565">
    <property type="entry name" value="FAD_binding_4"/>
    <property type="match status" value="1"/>
</dbReference>
<keyword evidence="3" id="KW-0060">Ascorbate biosynthesis</keyword>
<dbReference type="InterPro" id="IPR016167">
    <property type="entry name" value="FAD-bd_PCMH_sub1"/>
</dbReference>
<comment type="pathway">
    <text evidence="1">Cofactor biosynthesis; L-ascorbate biosynthesis.</text>
</comment>
<comment type="similarity">
    <text evidence="2">Belongs to the oxygen-dependent FAD-linked oxidoreductase family.</text>
</comment>
<organism evidence="6 7">
    <name type="scientific">Streptomyces oryzae</name>
    <dbReference type="NCBI Taxonomy" id="1434886"/>
    <lineage>
        <taxon>Bacteria</taxon>
        <taxon>Bacillati</taxon>
        <taxon>Actinomycetota</taxon>
        <taxon>Actinomycetes</taxon>
        <taxon>Kitasatosporales</taxon>
        <taxon>Streptomycetaceae</taxon>
        <taxon>Streptomyces</taxon>
    </lineage>
</organism>
<dbReference type="PANTHER" id="PTHR43762:SF1">
    <property type="entry name" value="D-ARABINONO-1,4-LACTONE OXIDASE"/>
    <property type="match status" value="1"/>
</dbReference>
<dbReference type="SUPFAM" id="SSF56176">
    <property type="entry name" value="FAD-binding/transporter-associated domain-like"/>
    <property type="match status" value="1"/>
</dbReference>
<proteinExistence type="inferred from homology"/>
<dbReference type="PROSITE" id="PS51387">
    <property type="entry name" value="FAD_PCMH"/>
    <property type="match status" value="1"/>
</dbReference>
<dbReference type="Gene3D" id="3.30.70.2520">
    <property type="match status" value="1"/>
</dbReference>
<dbReference type="InterPro" id="IPR016169">
    <property type="entry name" value="FAD-bd_PCMH_sub2"/>
</dbReference>
<evidence type="ECO:0000313" key="7">
    <source>
        <dbReference type="Proteomes" id="UP001519064"/>
    </source>
</evidence>
<dbReference type="Gene3D" id="3.30.465.10">
    <property type="match status" value="1"/>
</dbReference>
<dbReference type="EMBL" id="JADKMA010000188">
    <property type="protein sequence ID" value="MBO8195402.1"/>
    <property type="molecule type" value="Genomic_DNA"/>
</dbReference>
<dbReference type="PIRSF" id="PIRSF000136">
    <property type="entry name" value="LGO_GLO"/>
    <property type="match status" value="1"/>
</dbReference>
<keyword evidence="4" id="KW-0560">Oxidoreductase</keyword>
<dbReference type="InterPro" id="IPR016171">
    <property type="entry name" value="Vanillyl_alc_oxidase_C-sub2"/>
</dbReference>
<dbReference type="Proteomes" id="UP001519064">
    <property type="component" value="Unassembled WGS sequence"/>
</dbReference>